<protein>
    <submittedName>
        <fullName evidence="1">Uncharacterized protein</fullName>
    </submittedName>
</protein>
<name>A0A644YMB6_9ZZZZ</name>
<sequence length="242" mass="28380">MVVLLLQTIVEKMLREYNQARCGGINMVFSVSEKIDCDLGLKCFFYESSKDDCYFEGFLSHCILEDIITVKKHKIDEYILLDIIGIEMDKENINDFMSIKGNIKGNIKESDSNTAFWFYILEKILQKYPKVNYEFNKIIETRYGTCNAKLFLKDLEVILTPSNLSAENLFRLCSLKEMKLFTVPYFRNFDEVILFEIIRTEKFMESQSKVYKDYLDIINKKGYNGVAMYNGNKVKYKPTTVL</sequence>
<organism evidence="1">
    <name type="scientific">bioreactor metagenome</name>
    <dbReference type="NCBI Taxonomy" id="1076179"/>
    <lineage>
        <taxon>unclassified sequences</taxon>
        <taxon>metagenomes</taxon>
        <taxon>ecological metagenomes</taxon>
    </lineage>
</organism>
<accession>A0A644YMB6</accession>
<gene>
    <name evidence="1" type="ORF">SDC9_75677</name>
</gene>
<dbReference type="AlphaFoldDB" id="A0A644YMB6"/>
<proteinExistence type="predicted"/>
<comment type="caution">
    <text evidence="1">The sequence shown here is derived from an EMBL/GenBank/DDBJ whole genome shotgun (WGS) entry which is preliminary data.</text>
</comment>
<evidence type="ECO:0000313" key="1">
    <source>
        <dbReference type="EMBL" id="MPM29138.1"/>
    </source>
</evidence>
<reference evidence="1" key="1">
    <citation type="submission" date="2019-08" db="EMBL/GenBank/DDBJ databases">
        <authorList>
            <person name="Kucharzyk K."/>
            <person name="Murdoch R.W."/>
            <person name="Higgins S."/>
            <person name="Loffler F."/>
        </authorList>
    </citation>
    <scope>NUCLEOTIDE SEQUENCE</scope>
</reference>
<dbReference type="EMBL" id="VSSQ01005434">
    <property type="protein sequence ID" value="MPM29138.1"/>
    <property type="molecule type" value="Genomic_DNA"/>
</dbReference>